<dbReference type="Pfam" id="PF00078">
    <property type="entry name" value="RVT_1"/>
    <property type="match status" value="1"/>
</dbReference>
<dbReference type="PROSITE" id="PS50878">
    <property type="entry name" value="RT_POL"/>
    <property type="match status" value="1"/>
</dbReference>
<dbReference type="Ensembl" id="ENSCCRT00020019810.1">
    <property type="protein sequence ID" value="ENSCCRP00020018035.1"/>
    <property type="gene ID" value="ENSCCRG00020008572.1"/>
</dbReference>
<dbReference type="InterPro" id="IPR043502">
    <property type="entry name" value="DNA/RNA_pol_sf"/>
</dbReference>
<protein>
    <recommendedName>
        <fullName evidence="1">Reverse transcriptase domain-containing protein</fullName>
    </recommendedName>
</protein>
<dbReference type="SUPFAM" id="SSF56672">
    <property type="entry name" value="DNA/RNA polymerases"/>
    <property type="match status" value="1"/>
</dbReference>
<reference evidence="2" key="1">
    <citation type="submission" date="2025-08" db="UniProtKB">
        <authorList>
            <consortium name="Ensembl"/>
        </authorList>
    </citation>
    <scope>IDENTIFICATION</scope>
</reference>
<organism evidence="2 3">
    <name type="scientific">Cyprinus carpio</name>
    <name type="common">Common carp</name>
    <dbReference type="NCBI Taxonomy" id="7962"/>
    <lineage>
        <taxon>Eukaryota</taxon>
        <taxon>Metazoa</taxon>
        <taxon>Chordata</taxon>
        <taxon>Craniata</taxon>
        <taxon>Vertebrata</taxon>
        <taxon>Euteleostomi</taxon>
        <taxon>Actinopterygii</taxon>
        <taxon>Neopterygii</taxon>
        <taxon>Teleostei</taxon>
        <taxon>Ostariophysi</taxon>
        <taxon>Cypriniformes</taxon>
        <taxon>Cyprinidae</taxon>
        <taxon>Cyprininae</taxon>
        <taxon>Cyprinus</taxon>
    </lineage>
</organism>
<proteinExistence type="predicted"/>
<evidence type="ECO:0000259" key="1">
    <source>
        <dbReference type="PROSITE" id="PS50878"/>
    </source>
</evidence>
<accession>A0A8C2CW99</accession>
<feature type="domain" description="Reverse transcriptase" evidence="1">
    <location>
        <begin position="207"/>
        <end position="471"/>
    </location>
</feature>
<dbReference type="InterPro" id="IPR000477">
    <property type="entry name" value="RT_dom"/>
</dbReference>
<dbReference type="Proteomes" id="UP000694701">
    <property type="component" value="Unplaced"/>
</dbReference>
<dbReference type="AlphaFoldDB" id="A0A8C2CW99"/>
<evidence type="ECO:0000313" key="2">
    <source>
        <dbReference type="Ensembl" id="ENSCCRP00020018035.1"/>
    </source>
</evidence>
<name>A0A8C2CW99_CYPCA</name>
<dbReference type="PANTHER" id="PTHR33332">
    <property type="entry name" value="REVERSE TRANSCRIPTASE DOMAIN-CONTAINING PROTEIN"/>
    <property type="match status" value="1"/>
</dbReference>
<evidence type="ECO:0000313" key="3">
    <source>
        <dbReference type="Proteomes" id="UP000694701"/>
    </source>
</evidence>
<sequence>MDSLFSSILNTVAPLRLRKVKEKSLKLWYNEHTRTLKRAARKMERSWRTTTLEVFRIAWWESNLSYRKALKTAKSDYFSSLLEENKYNPRYLFNTVAKLTKNKASTSVDISQHHSSNDFMNYFTFKVDTIRDKIVTMQPSATVSHQTVHYRSPEEQFHSFSTIGEEELYKLVKSSKPTTCVLDPIPSKLLKEVLPEVIDPLLTIINSSLSLGYVPKTFKLAVIKPLIKKTQLDPKELVNARAISTLPFLSKILEKVVSSQLYSFLEKNGICEDFQSGFRPYHSTEAALLRVTNDLLLSSDGGCISLLELLDLSAAFDTIDHTILLHRLEHFVGINGSALAWFKSYLYDRHQFVAVNEEVSYRSQVQYGVPQGSVLGPLLFTLYMLPLGNIIRKDGVSFHCYADDTQLYISSRPGETYQFEKLTECIVYIKNWMTTNFLLLNSEKTEVLIIGPKSSACNDLERCLRFNGCSVNSSSSVRNLGVLFDSNLPLESHVSSICKTAFFHLKNISKLRPMPSMSNAEMLIHAFMTSRLDYCNALLGGCSARSVNKRQLVQNAAARVLTRTRKYDHISPVLSTLHWLPIKHCIDFKILLITYKALNGLAPQYLNELLLHYSPPRLLHSQNSGNLIIPRISKSTAGGRSFSYLAPKLWNNLPNIVREADTLLQFKSRLKTHLFNLAYT</sequence>
<dbReference type="CDD" id="cd01650">
    <property type="entry name" value="RT_nLTR_like"/>
    <property type="match status" value="1"/>
</dbReference>